<dbReference type="EMBL" id="PKPP01015153">
    <property type="protein sequence ID" value="PWA38908.1"/>
    <property type="molecule type" value="Genomic_DNA"/>
</dbReference>
<dbReference type="PANTHER" id="PTHR45657:SF40">
    <property type="entry name" value="CRAL-TRIO LIPID BINDING DOMAIN, CRAL_TRIO DOMAIN, CRAL_TRIO DOMAIN SUPERFAMILY"/>
    <property type="match status" value="1"/>
</dbReference>
<dbReference type="OrthoDB" id="1744794at2759"/>
<sequence length="147" mass="16971">MSESGPERPIRPSLEKIDLENSDEEKKARRNSLKHRAINASAKFRTSFAKKSRRNSKVMSVVVEDEHDAEDLKAVEALRQALIPEDLQPAKHDDFHTLLRLLMLLQNYFFSILTTYQLNGDIFIIGGHFDLYSYECIHSDYMLTQTA</sequence>
<dbReference type="Proteomes" id="UP000245207">
    <property type="component" value="Unassembled WGS sequence"/>
</dbReference>
<comment type="caution">
    <text evidence="2">The sequence shown here is derived from an EMBL/GenBank/DDBJ whole genome shotgun (WGS) entry which is preliminary data.</text>
</comment>
<dbReference type="AlphaFoldDB" id="A0A2U1KQ95"/>
<keyword evidence="3" id="KW-1185">Reference proteome</keyword>
<evidence type="ECO:0000256" key="1">
    <source>
        <dbReference type="SAM" id="MobiDB-lite"/>
    </source>
</evidence>
<dbReference type="InterPro" id="IPR051026">
    <property type="entry name" value="PI/PC_transfer"/>
</dbReference>
<reference evidence="2 3" key="1">
    <citation type="journal article" date="2018" name="Mol. Plant">
        <title>The genome of Artemisia annua provides insight into the evolution of Asteraceae family and artemisinin biosynthesis.</title>
        <authorList>
            <person name="Shen Q."/>
            <person name="Zhang L."/>
            <person name="Liao Z."/>
            <person name="Wang S."/>
            <person name="Yan T."/>
            <person name="Shi P."/>
            <person name="Liu M."/>
            <person name="Fu X."/>
            <person name="Pan Q."/>
            <person name="Wang Y."/>
            <person name="Lv Z."/>
            <person name="Lu X."/>
            <person name="Zhang F."/>
            <person name="Jiang W."/>
            <person name="Ma Y."/>
            <person name="Chen M."/>
            <person name="Hao X."/>
            <person name="Li L."/>
            <person name="Tang Y."/>
            <person name="Lv G."/>
            <person name="Zhou Y."/>
            <person name="Sun X."/>
            <person name="Brodelius P.E."/>
            <person name="Rose J.K.C."/>
            <person name="Tang K."/>
        </authorList>
    </citation>
    <scope>NUCLEOTIDE SEQUENCE [LARGE SCALE GENOMIC DNA]</scope>
    <source>
        <strain evidence="3">cv. Huhao1</strain>
        <tissue evidence="2">Leaf</tissue>
    </source>
</reference>
<evidence type="ECO:0000313" key="3">
    <source>
        <dbReference type="Proteomes" id="UP000245207"/>
    </source>
</evidence>
<name>A0A2U1KQ95_ARTAN</name>
<feature type="compositionally biased region" description="Basic and acidic residues" evidence="1">
    <location>
        <begin position="1"/>
        <end position="27"/>
    </location>
</feature>
<dbReference type="STRING" id="35608.A0A2U1KQ95"/>
<proteinExistence type="predicted"/>
<protein>
    <submittedName>
        <fullName evidence="2">CRAL-TRIO domain-containing protein</fullName>
    </submittedName>
</protein>
<evidence type="ECO:0000313" key="2">
    <source>
        <dbReference type="EMBL" id="PWA38908.1"/>
    </source>
</evidence>
<feature type="region of interest" description="Disordered" evidence="1">
    <location>
        <begin position="1"/>
        <end position="32"/>
    </location>
</feature>
<gene>
    <name evidence="2" type="ORF">CTI12_AA577190</name>
</gene>
<dbReference type="PANTHER" id="PTHR45657">
    <property type="entry name" value="CRAL-TRIO DOMAIN-CONTAINING PROTEIN YKL091C-RELATED"/>
    <property type="match status" value="1"/>
</dbReference>
<accession>A0A2U1KQ95</accession>
<organism evidence="2 3">
    <name type="scientific">Artemisia annua</name>
    <name type="common">Sweet wormwood</name>
    <dbReference type="NCBI Taxonomy" id="35608"/>
    <lineage>
        <taxon>Eukaryota</taxon>
        <taxon>Viridiplantae</taxon>
        <taxon>Streptophyta</taxon>
        <taxon>Embryophyta</taxon>
        <taxon>Tracheophyta</taxon>
        <taxon>Spermatophyta</taxon>
        <taxon>Magnoliopsida</taxon>
        <taxon>eudicotyledons</taxon>
        <taxon>Gunneridae</taxon>
        <taxon>Pentapetalae</taxon>
        <taxon>asterids</taxon>
        <taxon>campanulids</taxon>
        <taxon>Asterales</taxon>
        <taxon>Asteraceae</taxon>
        <taxon>Asteroideae</taxon>
        <taxon>Anthemideae</taxon>
        <taxon>Artemisiinae</taxon>
        <taxon>Artemisia</taxon>
    </lineage>
</organism>